<protein>
    <submittedName>
        <fullName evidence="2">Uncharacterized protein</fullName>
    </submittedName>
</protein>
<evidence type="ECO:0000313" key="2">
    <source>
        <dbReference type="EMBL" id="ROT80656.1"/>
    </source>
</evidence>
<proteinExistence type="predicted"/>
<evidence type="ECO:0000256" key="1">
    <source>
        <dbReference type="SAM" id="MobiDB-lite"/>
    </source>
</evidence>
<dbReference type="Proteomes" id="UP000283509">
    <property type="component" value="Unassembled WGS sequence"/>
</dbReference>
<name>A0A423TW31_PENVA</name>
<gene>
    <name evidence="2" type="ORF">C7M84_000594</name>
</gene>
<feature type="region of interest" description="Disordered" evidence="1">
    <location>
        <begin position="1"/>
        <end position="67"/>
    </location>
</feature>
<evidence type="ECO:0000313" key="3">
    <source>
        <dbReference type="Proteomes" id="UP000283509"/>
    </source>
</evidence>
<keyword evidence="3" id="KW-1185">Reference proteome</keyword>
<dbReference type="AlphaFoldDB" id="A0A423TW31"/>
<sequence length="399" mass="43083">MRAVTADRPGGSRRAVSRHRGGLRLKGLNATNPAHDRNTTRGQEQGDVGTRSHTLSRSEETHTLNSTQNKFHNFRRETKHLDVCDQLYSLTAPRDRLSLSSQGREDHPGYERLIFPSSPFPSFRFPSSPFPSLFLGPHSSLALISLPLTLPWPSSPFPSFRFPHSSFPSLFLALISLGPHPPSPHLPSPYLPAPHSSLAPPTRSPTPCVPLLTPSSPHLPSLSTSLFLAPPHAILPLSLPSLPNSSLPLSLCLSPSFAPSSSSLNPPPQPILSLSPPSFTTLFLSLYLPLSPLFPPLLIPPPQLILSLSPPPLPPPSHPFPLSPSPSFAPSLPSLPSPFVLSAIVKIEGPSYPLHFSFPTPYHPRPPHSPPPSLPHSPPFPPHSPPPPPPSFPLSTFEA</sequence>
<organism evidence="2 3">
    <name type="scientific">Penaeus vannamei</name>
    <name type="common">Whiteleg shrimp</name>
    <name type="synonym">Litopenaeus vannamei</name>
    <dbReference type="NCBI Taxonomy" id="6689"/>
    <lineage>
        <taxon>Eukaryota</taxon>
        <taxon>Metazoa</taxon>
        <taxon>Ecdysozoa</taxon>
        <taxon>Arthropoda</taxon>
        <taxon>Crustacea</taxon>
        <taxon>Multicrustacea</taxon>
        <taxon>Malacostraca</taxon>
        <taxon>Eumalacostraca</taxon>
        <taxon>Eucarida</taxon>
        <taxon>Decapoda</taxon>
        <taxon>Dendrobranchiata</taxon>
        <taxon>Penaeoidea</taxon>
        <taxon>Penaeidae</taxon>
        <taxon>Penaeus</taxon>
    </lineage>
</organism>
<reference evidence="2 3" key="1">
    <citation type="submission" date="2018-04" db="EMBL/GenBank/DDBJ databases">
        <authorList>
            <person name="Zhang X."/>
            <person name="Yuan J."/>
            <person name="Li F."/>
            <person name="Xiang J."/>
        </authorList>
    </citation>
    <scope>NUCLEOTIDE SEQUENCE [LARGE SCALE GENOMIC DNA]</scope>
    <source>
        <tissue evidence="2">Muscle</tissue>
    </source>
</reference>
<comment type="caution">
    <text evidence="2">The sequence shown here is derived from an EMBL/GenBank/DDBJ whole genome shotgun (WGS) entry which is preliminary data.</text>
</comment>
<reference evidence="2 3" key="2">
    <citation type="submission" date="2019-01" db="EMBL/GenBank/DDBJ databases">
        <title>The decoding of complex shrimp genome reveals the adaptation for benthos swimmer, frequently molting mechanism and breeding impact on genome.</title>
        <authorList>
            <person name="Sun Y."/>
            <person name="Gao Y."/>
            <person name="Yu Y."/>
        </authorList>
    </citation>
    <scope>NUCLEOTIDE SEQUENCE [LARGE SCALE GENOMIC DNA]</scope>
    <source>
        <tissue evidence="2">Muscle</tissue>
    </source>
</reference>
<dbReference type="EMBL" id="QCYY01001094">
    <property type="protein sequence ID" value="ROT80656.1"/>
    <property type="molecule type" value="Genomic_DNA"/>
</dbReference>
<feature type="compositionally biased region" description="Pro residues" evidence="1">
    <location>
        <begin position="364"/>
        <end position="392"/>
    </location>
</feature>
<feature type="region of interest" description="Disordered" evidence="1">
    <location>
        <begin position="364"/>
        <end position="399"/>
    </location>
</feature>
<accession>A0A423TW31</accession>